<protein>
    <submittedName>
        <fullName evidence="1">Uncharacterized protein</fullName>
    </submittedName>
</protein>
<gene>
    <name evidence="1" type="ORF">EVAR_41969_1</name>
</gene>
<dbReference type="EMBL" id="BGZK01000628">
    <property type="protein sequence ID" value="GBP53561.1"/>
    <property type="molecule type" value="Genomic_DNA"/>
</dbReference>
<comment type="caution">
    <text evidence="1">The sequence shown here is derived from an EMBL/GenBank/DDBJ whole genome shotgun (WGS) entry which is preliminary data.</text>
</comment>
<accession>A0A4C1WQK0</accession>
<evidence type="ECO:0000313" key="2">
    <source>
        <dbReference type="Proteomes" id="UP000299102"/>
    </source>
</evidence>
<dbReference type="AlphaFoldDB" id="A0A4C1WQK0"/>
<dbReference type="Proteomes" id="UP000299102">
    <property type="component" value="Unassembled WGS sequence"/>
</dbReference>
<organism evidence="1 2">
    <name type="scientific">Eumeta variegata</name>
    <name type="common">Bagworm moth</name>
    <name type="synonym">Eumeta japonica</name>
    <dbReference type="NCBI Taxonomy" id="151549"/>
    <lineage>
        <taxon>Eukaryota</taxon>
        <taxon>Metazoa</taxon>
        <taxon>Ecdysozoa</taxon>
        <taxon>Arthropoda</taxon>
        <taxon>Hexapoda</taxon>
        <taxon>Insecta</taxon>
        <taxon>Pterygota</taxon>
        <taxon>Neoptera</taxon>
        <taxon>Endopterygota</taxon>
        <taxon>Lepidoptera</taxon>
        <taxon>Glossata</taxon>
        <taxon>Ditrysia</taxon>
        <taxon>Tineoidea</taxon>
        <taxon>Psychidae</taxon>
        <taxon>Oiketicinae</taxon>
        <taxon>Eumeta</taxon>
    </lineage>
</organism>
<name>A0A4C1WQK0_EUMVA</name>
<proteinExistence type="predicted"/>
<evidence type="ECO:0000313" key="1">
    <source>
        <dbReference type="EMBL" id="GBP53561.1"/>
    </source>
</evidence>
<reference evidence="1 2" key="1">
    <citation type="journal article" date="2019" name="Commun. Biol.">
        <title>The bagworm genome reveals a unique fibroin gene that provides high tensile strength.</title>
        <authorList>
            <person name="Kono N."/>
            <person name="Nakamura H."/>
            <person name="Ohtoshi R."/>
            <person name="Tomita M."/>
            <person name="Numata K."/>
            <person name="Arakawa K."/>
        </authorList>
    </citation>
    <scope>NUCLEOTIDE SEQUENCE [LARGE SCALE GENOMIC DNA]</scope>
</reference>
<keyword evidence="2" id="KW-1185">Reference proteome</keyword>
<sequence>MLPLRLSGAVFLWSGGNFKLDSGTKMRHSRWSVFAETTKRHLAEESTSEHTGLESLVVSKYITQTIPYRNIAVRLITLFYFFQQDIFLRTCPNAGTLSRHESPDCWAKRGITQAQ</sequence>